<dbReference type="AlphaFoldDB" id="A0A1B0ZH03"/>
<dbReference type="Pfam" id="PF01032">
    <property type="entry name" value="FecCD"/>
    <property type="match status" value="1"/>
</dbReference>
<evidence type="ECO:0000256" key="3">
    <source>
        <dbReference type="ARBA" id="ARBA00022448"/>
    </source>
</evidence>
<comment type="subcellular location">
    <subcellularLocation>
        <location evidence="1">Cell membrane</location>
        <topology evidence="1">Multi-pass membrane protein</topology>
    </subcellularLocation>
</comment>
<feature type="transmembrane region" description="Helical" evidence="8">
    <location>
        <begin position="88"/>
        <end position="106"/>
    </location>
</feature>
<proteinExistence type="inferred from homology"/>
<evidence type="ECO:0000256" key="2">
    <source>
        <dbReference type="ARBA" id="ARBA00007935"/>
    </source>
</evidence>
<keyword evidence="6 8" id="KW-1133">Transmembrane helix</keyword>
<sequence length="364" mass="37682">MSSLLARPTSSTIPGRPPFRVGSFSVVWRPRALTVSLLLLVAIVLLAAVSIGLGDYPVSPARVLEVLFTGQGTRIERLVVLDWRMPRALTAILVGCALGLSGALTQSVTRNALASPDILGFTTGASAAAVTVITLGGGAGGFLGWLSSIGIPLAAVLGAAVTATVMWALAWRRSTDSFRLVLFGIIISALLTSYINFLMIRTELRDAAAAQFWLTGSLSTADWSKMWPIAIVVLVFTPLLAWIGHQLLATLLGSDTARALGQNVQGVQVLLLAAAVALAAVAVSAAGPIGFVAFVAPQVALRLCNCSAPPLLASALTGAALLLLADISTQTLLPVELPVGILTSAIGGAFLIYLLVQRNRSTTA</sequence>
<dbReference type="InterPro" id="IPR000522">
    <property type="entry name" value="ABC_transptr_permease_BtuC"/>
</dbReference>
<protein>
    <submittedName>
        <fullName evidence="9">Iron ABC transporter</fullName>
    </submittedName>
</protein>
<dbReference type="PANTHER" id="PTHR30472">
    <property type="entry name" value="FERRIC ENTEROBACTIN TRANSPORT SYSTEM PERMEASE PROTEIN"/>
    <property type="match status" value="1"/>
</dbReference>
<dbReference type="KEGG" id="dva:DAD186_06470"/>
<evidence type="ECO:0000256" key="1">
    <source>
        <dbReference type="ARBA" id="ARBA00004651"/>
    </source>
</evidence>
<dbReference type="EMBL" id="CP012117">
    <property type="protein sequence ID" value="ANP27197.1"/>
    <property type="molecule type" value="Genomic_DNA"/>
</dbReference>
<comment type="similarity">
    <text evidence="2">Belongs to the binding-protein-dependent transport system permease family. FecCD subfamily.</text>
</comment>
<name>A0A1B0ZH03_9MICO</name>
<dbReference type="SUPFAM" id="SSF81345">
    <property type="entry name" value="ABC transporter involved in vitamin B12 uptake, BtuC"/>
    <property type="match status" value="1"/>
</dbReference>
<feature type="transmembrane region" description="Helical" evidence="8">
    <location>
        <begin position="178"/>
        <end position="197"/>
    </location>
</feature>
<evidence type="ECO:0000313" key="9">
    <source>
        <dbReference type="EMBL" id="ANP27197.1"/>
    </source>
</evidence>
<dbReference type="STRING" id="1630135.DAD186_06470"/>
<keyword evidence="5 8" id="KW-0812">Transmembrane</keyword>
<evidence type="ECO:0000256" key="5">
    <source>
        <dbReference type="ARBA" id="ARBA00022692"/>
    </source>
</evidence>
<organism evidence="9 10">
    <name type="scientific">Dermabacter vaginalis</name>
    <dbReference type="NCBI Taxonomy" id="1630135"/>
    <lineage>
        <taxon>Bacteria</taxon>
        <taxon>Bacillati</taxon>
        <taxon>Actinomycetota</taxon>
        <taxon>Actinomycetes</taxon>
        <taxon>Micrococcales</taxon>
        <taxon>Dermabacteraceae</taxon>
        <taxon>Dermabacter</taxon>
    </lineage>
</organism>
<gene>
    <name evidence="9" type="ORF">DAD186_06470</name>
</gene>
<evidence type="ECO:0000256" key="8">
    <source>
        <dbReference type="SAM" id="Phobius"/>
    </source>
</evidence>
<reference evidence="9 10" key="1">
    <citation type="submission" date="2015-06" db="EMBL/GenBank/DDBJ databases">
        <title>Investigation of pathophysiology for high-risk pregnancy and development of treatment modality based on it.</title>
        <authorList>
            <person name="Kim B.-C."/>
            <person name="Lim S."/>
        </authorList>
    </citation>
    <scope>NUCLEOTIDE SEQUENCE [LARGE SCALE GENOMIC DNA]</scope>
    <source>
        <strain evidence="9 10">AD1-86</strain>
    </source>
</reference>
<feature type="transmembrane region" description="Helical" evidence="8">
    <location>
        <begin position="337"/>
        <end position="356"/>
    </location>
</feature>
<dbReference type="InterPro" id="IPR037294">
    <property type="entry name" value="ABC_BtuC-like"/>
</dbReference>
<feature type="transmembrane region" description="Helical" evidence="8">
    <location>
        <begin position="118"/>
        <end position="143"/>
    </location>
</feature>
<evidence type="ECO:0000256" key="6">
    <source>
        <dbReference type="ARBA" id="ARBA00022989"/>
    </source>
</evidence>
<keyword evidence="3" id="KW-0813">Transport</keyword>
<dbReference type="GO" id="GO:0033214">
    <property type="term" value="P:siderophore-iron import into cell"/>
    <property type="evidence" value="ECO:0007669"/>
    <property type="project" value="TreeGrafter"/>
</dbReference>
<evidence type="ECO:0000313" key="10">
    <source>
        <dbReference type="Proteomes" id="UP000092596"/>
    </source>
</evidence>
<keyword evidence="7 8" id="KW-0472">Membrane</keyword>
<dbReference type="Gene3D" id="1.10.3470.10">
    <property type="entry name" value="ABC transporter involved in vitamin B12 uptake, BtuC"/>
    <property type="match status" value="1"/>
</dbReference>
<dbReference type="Proteomes" id="UP000092596">
    <property type="component" value="Chromosome"/>
</dbReference>
<keyword evidence="4" id="KW-1003">Cell membrane</keyword>
<feature type="transmembrane region" description="Helical" evidence="8">
    <location>
        <begin position="226"/>
        <end position="248"/>
    </location>
</feature>
<dbReference type="PANTHER" id="PTHR30472:SF24">
    <property type="entry name" value="FERRIC ENTEROBACTIN TRANSPORT SYSTEM PERMEASE PROTEIN FEPG"/>
    <property type="match status" value="1"/>
</dbReference>
<evidence type="ECO:0000256" key="4">
    <source>
        <dbReference type="ARBA" id="ARBA00022475"/>
    </source>
</evidence>
<dbReference type="GO" id="GO:0022857">
    <property type="term" value="F:transmembrane transporter activity"/>
    <property type="evidence" value="ECO:0007669"/>
    <property type="project" value="InterPro"/>
</dbReference>
<accession>A0A1B0ZH03</accession>
<dbReference type="PATRIC" id="fig|1630135.4.peg.646"/>
<dbReference type="CDD" id="cd06550">
    <property type="entry name" value="TM_ABC_iron-siderophores_like"/>
    <property type="match status" value="1"/>
</dbReference>
<feature type="transmembrane region" description="Helical" evidence="8">
    <location>
        <begin position="32"/>
        <end position="53"/>
    </location>
</feature>
<feature type="transmembrane region" description="Helical" evidence="8">
    <location>
        <begin position="149"/>
        <end position="171"/>
    </location>
</feature>
<dbReference type="GO" id="GO:0005886">
    <property type="term" value="C:plasma membrane"/>
    <property type="evidence" value="ECO:0007669"/>
    <property type="project" value="UniProtKB-SubCell"/>
</dbReference>
<evidence type="ECO:0000256" key="7">
    <source>
        <dbReference type="ARBA" id="ARBA00023136"/>
    </source>
</evidence>
<feature type="transmembrane region" description="Helical" evidence="8">
    <location>
        <begin position="269"/>
        <end position="296"/>
    </location>
</feature>